<evidence type="ECO:0008006" key="6">
    <source>
        <dbReference type="Google" id="ProtNLM"/>
    </source>
</evidence>
<sequence>MLEEIDSAIKGLENAEVFIYIEKNNNIEIEDNKLVGVKGGVVGAVSVRVERNKRLGIASSTIGTKDLKEIITSLYEEAIKISNLAQEIPWWEGFPSSKCQKVAGIYSPSLENVGIGELEDIAKGIEFKEGYSLSSSISVGSTYWAIANTEGTAFEERSTQASMTVSVSKKEGGYTSKSVWDVFTSHAKLPEPSEVTSKLFEEAAALRIRPKRIEGEKELFFDPRASAELLDFLIEMFMADEVAKGHSPLASSLGKKAFSEKLSVDDHPRLSGGPSSHGCDHEGVRSEPLTLIEKGVVKGFLADLMWGYKLGIEKGRGFREDPFSKPSPTYTNLIVRAGNASEEGVKVLGLTGLHTASPETGYMSVVLSPAFYEGEHVEAVLSANVLDLLNEGLLDTGKEGRWVGSIYTPGLLLRARLT</sequence>
<dbReference type="InterPro" id="IPR045570">
    <property type="entry name" value="Metalloprtase-TldD/E_cen_dom"/>
</dbReference>
<gene>
    <name evidence="4" type="ORF">EYM_02175</name>
</gene>
<evidence type="ECO:0000313" key="4">
    <source>
        <dbReference type="EMBL" id="ALU12294.1"/>
    </source>
</evidence>
<dbReference type="SUPFAM" id="SSF111283">
    <property type="entry name" value="Putative modulator of DNA gyrase, PmbA/TldD"/>
    <property type="match status" value="1"/>
</dbReference>
<evidence type="ECO:0000259" key="2">
    <source>
        <dbReference type="Pfam" id="PF19289"/>
    </source>
</evidence>
<dbReference type="PANTHER" id="PTHR43421:SF1">
    <property type="entry name" value="METALLOPROTEASE PMBA"/>
    <property type="match status" value="1"/>
</dbReference>
<dbReference type="Proteomes" id="UP000060778">
    <property type="component" value="Chromosome"/>
</dbReference>
<keyword evidence="5" id="KW-1185">Reference proteome</keyword>
<dbReference type="Pfam" id="PF19289">
    <property type="entry name" value="PmbA_TldD_3rd"/>
    <property type="match status" value="1"/>
</dbReference>
<accession>A0A0U3FKA5</accession>
<dbReference type="AlphaFoldDB" id="A0A0U3FKA5"/>
<dbReference type="GO" id="GO:0006508">
    <property type="term" value="P:proteolysis"/>
    <property type="evidence" value="ECO:0007669"/>
    <property type="project" value="InterPro"/>
</dbReference>
<dbReference type="Gene3D" id="3.30.2290.10">
    <property type="entry name" value="PmbA/TldD superfamily"/>
    <property type="match status" value="1"/>
</dbReference>
<dbReference type="InterPro" id="IPR047657">
    <property type="entry name" value="PmbA"/>
</dbReference>
<dbReference type="GO" id="GO:0008237">
    <property type="term" value="F:metallopeptidase activity"/>
    <property type="evidence" value="ECO:0007669"/>
    <property type="project" value="InterPro"/>
</dbReference>
<dbReference type="InterPro" id="IPR036059">
    <property type="entry name" value="TldD/PmbA_sf"/>
</dbReference>
<feature type="domain" description="Metalloprotease TldD/E C-terminal" evidence="2">
    <location>
        <begin position="217"/>
        <end position="414"/>
    </location>
</feature>
<proteinExistence type="predicted"/>
<dbReference type="InterPro" id="IPR002510">
    <property type="entry name" value="Metalloprtase-TldD/E_N"/>
</dbReference>
<organism evidence="4 5">
    <name type="scientific">Ignicoccus islandicus DSM 13165</name>
    <dbReference type="NCBI Taxonomy" id="940295"/>
    <lineage>
        <taxon>Archaea</taxon>
        <taxon>Thermoproteota</taxon>
        <taxon>Thermoprotei</taxon>
        <taxon>Desulfurococcales</taxon>
        <taxon>Desulfurococcaceae</taxon>
        <taxon>Ignicoccus</taxon>
    </lineage>
</organism>
<dbReference type="PANTHER" id="PTHR43421">
    <property type="entry name" value="METALLOPROTEASE PMBA"/>
    <property type="match status" value="1"/>
</dbReference>
<dbReference type="GeneID" id="30679838"/>
<evidence type="ECO:0000259" key="1">
    <source>
        <dbReference type="Pfam" id="PF01523"/>
    </source>
</evidence>
<dbReference type="GO" id="GO:0005829">
    <property type="term" value="C:cytosol"/>
    <property type="evidence" value="ECO:0007669"/>
    <property type="project" value="TreeGrafter"/>
</dbReference>
<name>A0A0U3FKA5_9CREN</name>
<dbReference type="InterPro" id="IPR045569">
    <property type="entry name" value="Metalloprtase-TldD/E_C"/>
</dbReference>
<dbReference type="EMBL" id="CP006867">
    <property type="protein sequence ID" value="ALU12294.1"/>
    <property type="molecule type" value="Genomic_DNA"/>
</dbReference>
<feature type="domain" description="Metalloprotease TldD/E N-terminal" evidence="1">
    <location>
        <begin position="15"/>
        <end position="81"/>
    </location>
</feature>
<evidence type="ECO:0000313" key="5">
    <source>
        <dbReference type="Proteomes" id="UP000060778"/>
    </source>
</evidence>
<dbReference type="STRING" id="940295.EYM_02175"/>
<evidence type="ECO:0000259" key="3">
    <source>
        <dbReference type="Pfam" id="PF19290"/>
    </source>
</evidence>
<reference evidence="4 5" key="1">
    <citation type="submission" date="2013-11" db="EMBL/GenBank/DDBJ databases">
        <title>Comparative genomics of Ignicoccus.</title>
        <authorList>
            <person name="Podar M."/>
        </authorList>
    </citation>
    <scope>NUCLEOTIDE SEQUENCE [LARGE SCALE GENOMIC DNA]</scope>
    <source>
        <strain evidence="4 5">DSM 13165</strain>
    </source>
</reference>
<dbReference type="InterPro" id="IPR035068">
    <property type="entry name" value="TldD/PmbA_N"/>
</dbReference>
<dbReference type="Pfam" id="PF01523">
    <property type="entry name" value="PmbA_TldD_1st"/>
    <property type="match status" value="1"/>
</dbReference>
<dbReference type="OrthoDB" id="84520at2157"/>
<dbReference type="Pfam" id="PF19290">
    <property type="entry name" value="PmbA_TldD_2nd"/>
    <property type="match status" value="1"/>
</dbReference>
<protein>
    <recommendedName>
        <fullName evidence="6">Peptidase U62 modulator of DNA gyrase</fullName>
    </recommendedName>
</protein>
<dbReference type="RefSeq" id="WP_075049460.1">
    <property type="nucleotide sequence ID" value="NZ_CP006867.1"/>
</dbReference>
<feature type="domain" description="Metalloprotease TldD/E central" evidence="3">
    <location>
        <begin position="110"/>
        <end position="204"/>
    </location>
</feature>
<dbReference type="KEGG" id="iis:EYM_02175"/>